<evidence type="ECO:0000259" key="1">
    <source>
        <dbReference type="Pfam" id="PF00534"/>
    </source>
</evidence>
<dbReference type="SUPFAM" id="SSF53756">
    <property type="entry name" value="UDP-Glycosyltransferase/glycogen phosphorylase"/>
    <property type="match status" value="1"/>
</dbReference>
<protein>
    <submittedName>
        <fullName evidence="2">Glycosyltransferase</fullName>
        <ecNumber evidence="2">2.4.-.-</ecNumber>
    </submittedName>
</protein>
<comment type="caution">
    <text evidence="2">The sequence shown here is derived from an EMBL/GenBank/DDBJ whole genome shotgun (WGS) entry which is preliminary data.</text>
</comment>
<name>A0ABT4RBQ5_9ACTN</name>
<gene>
    <name evidence="2" type="ORF">OJ962_00500</name>
</gene>
<dbReference type="EMBL" id="JAPCID010000001">
    <property type="protein sequence ID" value="MDA0135958.1"/>
    <property type="molecule type" value="Genomic_DNA"/>
</dbReference>
<sequence>MARADVLIVSLGGTAGLREADAELAASLRRAGARVEVASTPRPPELRTFAAIELAWALNARRAAVLAIREHRPHAVLYSSSTAALLGPVPGAIRFDAPAAGNRPGRHGIWQRPVEARRFQAAPLLVPWSEGGLAEAPTPRAGAVIVPVPVEPSGPPETKDIAAITYGANPEKKGLDRVLAAWARDARPGEELVVAGLDEARGRAWLARAAEQVSGRGRATPLLAEHPPSSGEARFRERGVARLRPTTALEQVRFTGMIPRTEYRALLRRARVFVTAPRREDYGIAQLEALADGCVLVTNTAPGPYAALPIARALDPRLVGDRLDIRTALDDPRPGGRAAVAPFTRAAVDQVVAEELLPRLRS</sequence>
<dbReference type="Gene3D" id="3.40.50.2000">
    <property type="entry name" value="Glycogen Phosphorylase B"/>
    <property type="match status" value="1"/>
</dbReference>
<feature type="domain" description="Glycosyl transferase family 1" evidence="1">
    <location>
        <begin position="250"/>
        <end position="304"/>
    </location>
</feature>
<organism evidence="2 3">
    <name type="scientific">Solirubrobacter deserti</name>
    <dbReference type="NCBI Taxonomy" id="2282478"/>
    <lineage>
        <taxon>Bacteria</taxon>
        <taxon>Bacillati</taxon>
        <taxon>Actinomycetota</taxon>
        <taxon>Thermoleophilia</taxon>
        <taxon>Solirubrobacterales</taxon>
        <taxon>Solirubrobacteraceae</taxon>
        <taxon>Solirubrobacter</taxon>
    </lineage>
</organism>
<evidence type="ECO:0000313" key="3">
    <source>
        <dbReference type="Proteomes" id="UP001147700"/>
    </source>
</evidence>
<proteinExistence type="predicted"/>
<keyword evidence="2" id="KW-0328">Glycosyltransferase</keyword>
<dbReference type="RefSeq" id="WP_202954754.1">
    <property type="nucleotide sequence ID" value="NZ_JAPCID010000001.1"/>
</dbReference>
<evidence type="ECO:0000313" key="2">
    <source>
        <dbReference type="EMBL" id="MDA0135958.1"/>
    </source>
</evidence>
<dbReference type="GO" id="GO:0016757">
    <property type="term" value="F:glycosyltransferase activity"/>
    <property type="evidence" value="ECO:0007669"/>
    <property type="project" value="UniProtKB-KW"/>
</dbReference>
<keyword evidence="3" id="KW-1185">Reference proteome</keyword>
<accession>A0ABT4RBQ5</accession>
<keyword evidence="2" id="KW-0808">Transferase</keyword>
<dbReference type="Pfam" id="PF00534">
    <property type="entry name" value="Glycos_transf_1"/>
    <property type="match status" value="1"/>
</dbReference>
<dbReference type="InterPro" id="IPR001296">
    <property type="entry name" value="Glyco_trans_1"/>
</dbReference>
<dbReference type="Proteomes" id="UP001147700">
    <property type="component" value="Unassembled WGS sequence"/>
</dbReference>
<dbReference type="EC" id="2.4.-.-" evidence="2"/>
<reference evidence="2" key="1">
    <citation type="submission" date="2022-10" db="EMBL/GenBank/DDBJ databases">
        <title>The WGS of Solirubrobacter sp. CPCC 204708.</title>
        <authorList>
            <person name="Jiang Z."/>
        </authorList>
    </citation>
    <scope>NUCLEOTIDE SEQUENCE</scope>
    <source>
        <strain evidence="2">CPCC 204708</strain>
    </source>
</reference>